<dbReference type="InterPro" id="IPR028098">
    <property type="entry name" value="Glyco_trans_4-like_N"/>
</dbReference>
<protein>
    <submittedName>
        <fullName evidence="3">Glycosyl transferase group 1</fullName>
    </submittedName>
</protein>
<evidence type="ECO:0000313" key="3">
    <source>
        <dbReference type="EMBL" id="EEF61862.1"/>
    </source>
</evidence>
<dbReference type="Proteomes" id="UP000003688">
    <property type="component" value="Unassembled WGS sequence"/>
</dbReference>
<dbReference type="SUPFAM" id="SSF53756">
    <property type="entry name" value="UDP-Glycosyltransferase/glycogen phosphorylase"/>
    <property type="match status" value="1"/>
</dbReference>
<dbReference type="Pfam" id="PF13579">
    <property type="entry name" value="Glyco_trans_4_4"/>
    <property type="match status" value="1"/>
</dbReference>
<dbReference type="EMBL" id="ABOX02000007">
    <property type="protein sequence ID" value="EEF61862.1"/>
    <property type="molecule type" value="Genomic_DNA"/>
</dbReference>
<dbReference type="Pfam" id="PF00534">
    <property type="entry name" value="Glycos_transf_1"/>
    <property type="match status" value="1"/>
</dbReference>
<dbReference type="PANTHER" id="PTHR12526:SF630">
    <property type="entry name" value="GLYCOSYLTRANSFERASE"/>
    <property type="match status" value="1"/>
</dbReference>
<dbReference type="AlphaFoldDB" id="B9XDX1"/>
<dbReference type="GO" id="GO:0016757">
    <property type="term" value="F:glycosyltransferase activity"/>
    <property type="evidence" value="ECO:0007669"/>
    <property type="project" value="InterPro"/>
</dbReference>
<keyword evidence="4" id="KW-1185">Reference proteome</keyword>
<dbReference type="Gene3D" id="3.40.50.2000">
    <property type="entry name" value="Glycogen Phosphorylase B"/>
    <property type="match status" value="2"/>
</dbReference>
<feature type="domain" description="Glycosyltransferase subfamily 4-like N-terminal" evidence="2">
    <location>
        <begin position="66"/>
        <end position="167"/>
    </location>
</feature>
<dbReference type="CDD" id="cd03808">
    <property type="entry name" value="GT4_CapM-like"/>
    <property type="match status" value="1"/>
</dbReference>
<dbReference type="InterPro" id="IPR001296">
    <property type="entry name" value="Glyco_trans_1"/>
</dbReference>
<proteinExistence type="predicted"/>
<dbReference type="STRING" id="320771.Cflav_PD4525"/>
<comment type="caution">
    <text evidence="3">The sequence shown here is derived from an EMBL/GenBank/DDBJ whole genome shotgun (WGS) entry which is preliminary data.</text>
</comment>
<dbReference type="OrthoDB" id="9802525at2"/>
<dbReference type="PANTHER" id="PTHR12526">
    <property type="entry name" value="GLYCOSYLTRANSFERASE"/>
    <property type="match status" value="1"/>
</dbReference>
<keyword evidence="3" id="KW-0808">Transferase</keyword>
<dbReference type="RefSeq" id="WP_007414019.1">
    <property type="nucleotide sequence ID" value="NZ_ABOX02000007.1"/>
</dbReference>
<organism evidence="3 4">
    <name type="scientific">Pedosphaera parvula (strain Ellin514)</name>
    <dbReference type="NCBI Taxonomy" id="320771"/>
    <lineage>
        <taxon>Bacteria</taxon>
        <taxon>Pseudomonadati</taxon>
        <taxon>Verrucomicrobiota</taxon>
        <taxon>Pedosphaerae</taxon>
        <taxon>Pedosphaerales</taxon>
        <taxon>Pedosphaeraceae</taxon>
        <taxon>Pedosphaera</taxon>
    </lineage>
</organism>
<sequence precursor="true">MRVTHVITRLIVGGAQENTISSVLGLQQRPDLLVDLISGPSTGPEGSLEMCFSSQPKALTTIPELVRPIHPWKDWIAFRKLTNWFHQKQPSIVHTHSGKAGILGRLAAAQAKVPTIIHTIHGPSFGPFQGPASNWMFRQAERRAGRVTTHFVTVADAMRDQYLAAGIGKMEQYTRIFSGFALEPFLSSTNDATIRARWGIAAESIVIGKIGRLFELKGHDDLFSIAPVLVARFPEIKFLLVGDGPWRARFEARAKELNLENSFIFTGLVLPSEIPGLVGIMDLLVHLSLREGLPRALPQALAAARPVIAHDCDGAREVCFNGKTGFLVRPNDHETLIRQILLLVSDEPLRRRLGQQGQDFVRERFGVERMVSDLYALYLQLTTDSRKLKK</sequence>
<evidence type="ECO:0000313" key="4">
    <source>
        <dbReference type="Proteomes" id="UP000003688"/>
    </source>
</evidence>
<name>B9XDX1_PEDPL</name>
<evidence type="ECO:0000259" key="1">
    <source>
        <dbReference type="Pfam" id="PF00534"/>
    </source>
</evidence>
<reference evidence="3 4" key="1">
    <citation type="journal article" date="2011" name="J. Bacteriol.">
        <title>Genome sequence of 'Pedosphaera parvula' Ellin514, an aerobic Verrucomicrobial isolate from pasture soil.</title>
        <authorList>
            <person name="Kant R."/>
            <person name="van Passel M.W."/>
            <person name="Sangwan P."/>
            <person name="Palva A."/>
            <person name="Lucas S."/>
            <person name="Copeland A."/>
            <person name="Lapidus A."/>
            <person name="Glavina Del Rio T."/>
            <person name="Dalin E."/>
            <person name="Tice H."/>
            <person name="Bruce D."/>
            <person name="Goodwin L."/>
            <person name="Pitluck S."/>
            <person name="Chertkov O."/>
            <person name="Larimer F.W."/>
            <person name="Land M.L."/>
            <person name="Hauser L."/>
            <person name="Brettin T.S."/>
            <person name="Detter J.C."/>
            <person name="Han S."/>
            <person name="de Vos W.M."/>
            <person name="Janssen P.H."/>
            <person name="Smidt H."/>
        </authorList>
    </citation>
    <scope>NUCLEOTIDE SEQUENCE [LARGE SCALE GENOMIC DNA]</scope>
    <source>
        <strain evidence="3 4">Ellin514</strain>
    </source>
</reference>
<evidence type="ECO:0000259" key="2">
    <source>
        <dbReference type="Pfam" id="PF13579"/>
    </source>
</evidence>
<gene>
    <name evidence="3" type="ORF">Cflav_PD4525</name>
</gene>
<feature type="domain" description="Glycosyl transferase family 1" evidence="1">
    <location>
        <begin position="193"/>
        <end position="358"/>
    </location>
</feature>
<accession>B9XDX1</accession>